<feature type="compositionally biased region" description="Basic and acidic residues" evidence="1">
    <location>
        <begin position="10"/>
        <end position="19"/>
    </location>
</feature>
<organism evidence="2 3">
    <name type="scientific">Vespula germanica</name>
    <name type="common">German yellow jacket</name>
    <name type="synonym">Paravespula germanica</name>
    <dbReference type="NCBI Taxonomy" id="30212"/>
    <lineage>
        <taxon>Eukaryota</taxon>
        <taxon>Metazoa</taxon>
        <taxon>Ecdysozoa</taxon>
        <taxon>Arthropoda</taxon>
        <taxon>Hexapoda</taxon>
        <taxon>Insecta</taxon>
        <taxon>Pterygota</taxon>
        <taxon>Neoptera</taxon>
        <taxon>Endopterygota</taxon>
        <taxon>Hymenoptera</taxon>
        <taxon>Apocrita</taxon>
        <taxon>Aculeata</taxon>
        <taxon>Vespoidea</taxon>
        <taxon>Vespidae</taxon>
        <taxon>Vespinae</taxon>
        <taxon>Vespula</taxon>
    </lineage>
</organism>
<protein>
    <submittedName>
        <fullName evidence="2">Uncharacterized protein</fullName>
    </submittedName>
</protein>
<keyword evidence="3" id="KW-1185">Reference proteome</keyword>
<evidence type="ECO:0000313" key="3">
    <source>
        <dbReference type="Proteomes" id="UP000617340"/>
    </source>
</evidence>
<name>A0A834K155_VESGE</name>
<evidence type="ECO:0000256" key="1">
    <source>
        <dbReference type="SAM" id="MobiDB-lite"/>
    </source>
</evidence>
<dbReference type="Proteomes" id="UP000617340">
    <property type="component" value="Unassembled WGS sequence"/>
</dbReference>
<dbReference type="EMBL" id="JACSDZ010000008">
    <property type="protein sequence ID" value="KAF7397870.1"/>
    <property type="molecule type" value="Genomic_DNA"/>
</dbReference>
<feature type="compositionally biased region" description="Gly residues" evidence="1">
    <location>
        <begin position="42"/>
        <end position="53"/>
    </location>
</feature>
<dbReference type="AlphaFoldDB" id="A0A834K155"/>
<comment type="caution">
    <text evidence="2">The sequence shown here is derived from an EMBL/GenBank/DDBJ whole genome shotgun (WGS) entry which is preliminary data.</text>
</comment>
<feature type="compositionally biased region" description="Acidic residues" evidence="1">
    <location>
        <begin position="78"/>
        <end position="87"/>
    </location>
</feature>
<proteinExistence type="predicted"/>
<reference evidence="2" key="1">
    <citation type="journal article" date="2020" name="G3 (Bethesda)">
        <title>High-Quality Assemblies for Three Invasive Social Wasps from the &lt;i&gt;Vespula&lt;/i&gt; Genus.</title>
        <authorList>
            <person name="Harrop T.W.R."/>
            <person name="Guhlin J."/>
            <person name="McLaughlin G.M."/>
            <person name="Permina E."/>
            <person name="Stockwell P."/>
            <person name="Gilligan J."/>
            <person name="Le Lec M.F."/>
            <person name="Gruber M.A.M."/>
            <person name="Quinn O."/>
            <person name="Lovegrove M."/>
            <person name="Duncan E.J."/>
            <person name="Remnant E.J."/>
            <person name="Van Eeckhoven J."/>
            <person name="Graham B."/>
            <person name="Knapp R.A."/>
            <person name="Langford K.W."/>
            <person name="Kronenberg Z."/>
            <person name="Press M.O."/>
            <person name="Eacker S.M."/>
            <person name="Wilson-Rankin E.E."/>
            <person name="Purcell J."/>
            <person name="Lester P.J."/>
            <person name="Dearden P.K."/>
        </authorList>
    </citation>
    <scope>NUCLEOTIDE SEQUENCE</scope>
    <source>
        <strain evidence="2">Linc-1</strain>
    </source>
</reference>
<gene>
    <name evidence="2" type="ORF">HZH68_009092</name>
</gene>
<evidence type="ECO:0000313" key="2">
    <source>
        <dbReference type="EMBL" id="KAF7397870.1"/>
    </source>
</evidence>
<sequence>MAAITEMEAFADRSYRGEKQFASSSSSSKKKSGKERKAPAGEEGGGGGGGGGGERVEEEEEDEVAMGILSITTSRDSPDEDSLGNDN</sequence>
<accession>A0A834K155</accession>
<feature type="region of interest" description="Disordered" evidence="1">
    <location>
        <begin position="1"/>
        <end position="87"/>
    </location>
</feature>